<reference evidence="2" key="2">
    <citation type="submission" date="2018-12" db="EMBL/GenBank/DDBJ databases">
        <title>Maribacter lutimaris sp. nov., isolated from marine sediment.</title>
        <authorList>
            <person name="Kim K.K."/>
        </authorList>
    </citation>
    <scope>NUCLEOTIDE SEQUENCE [LARGE SCALE GENOMIC DNA]</scope>
    <source>
        <strain evidence="2">PoM-212</strain>
    </source>
</reference>
<dbReference type="OrthoDB" id="1523452at2"/>
<protein>
    <recommendedName>
        <fullName evidence="3">WbqC family protein</fullName>
    </recommendedName>
</protein>
<evidence type="ECO:0008006" key="3">
    <source>
        <dbReference type="Google" id="ProtNLM"/>
    </source>
</evidence>
<comment type="caution">
    <text evidence="1">The sequence shown here is derived from an EMBL/GenBank/DDBJ whole genome shotgun (WGS) entry which is preliminary data.</text>
</comment>
<accession>A0A426RIU4</accession>
<dbReference type="InterPro" id="IPR014985">
    <property type="entry name" value="WbqC"/>
</dbReference>
<organism evidence="1 2">
    <name type="scientific">Maribacter algicola</name>
    <dbReference type="NCBI Taxonomy" id="2498892"/>
    <lineage>
        <taxon>Bacteria</taxon>
        <taxon>Pseudomonadati</taxon>
        <taxon>Bacteroidota</taxon>
        <taxon>Flavobacteriia</taxon>
        <taxon>Flavobacteriales</taxon>
        <taxon>Flavobacteriaceae</taxon>
        <taxon>Maribacter</taxon>
    </lineage>
</organism>
<reference evidence="2" key="1">
    <citation type="submission" date="2018-08" db="EMBL/GenBank/DDBJ databases">
        <authorList>
            <person name="Khan S.A."/>
            <person name="J S.E."/>
        </authorList>
    </citation>
    <scope>NUCLEOTIDE SEQUENCE [LARGE SCALE GENOMIC DNA]</scope>
    <source>
        <strain evidence="2">PoM-212</strain>
    </source>
</reference>
<keyword evidence="2" id="KW-1185">Reference proteome</keyword>
<gene>
    <name evidence="1" type="ORF">DZC72_14695</name>
</gene>
<sequence length="208" mass="24542">MTVLHPAYLPNVAFFCVYTKANDVVFEKQDNYQKQTYRNRAYICTDRGKHLLSIPIVHTKGATGRQHYEEVKLDNSYAWQRQHWRTLETAYRTSPFFEFYEDEIRPLYEKGFDLLLDFNLASIQTICDCLQLDFVDEFTDTYSLEYEKDYRFLVNAKKELPDEFPEYVQVFGDRHGFIPNLSILDVLFNLGPNTLEYLGNIEIDGSHA</sequence>
<name>A0A426RIU4_9FLAO</name>
<evidence type="ECO:0000313" key="2">
    <source>
        <dbReference type="Proteomes" id="UP000286990"/>
    </source>
</evidence>
<evidence type="ECO:0000313" key="1">
    <source>
        <dbReference type="EMBL" id="RRQ48904.1"/>
    </source>
</evidence>
<dbReference type="Pfam" id="PF08889">
    <property type="entry name" value="WbqC"/>
    <property type="match status" value="2"/>
</dbReference>
<dbReference type="AlphaFoldDB" id="A0A426RIU4"/>
<dbReference type="Proteomes" id="UP000286990">
    <property type="component" value="Unassembled WGS sequence"/>
</dbReference>
<dbReference type="EMBL" id="QUSX01000002">
    <property type="protein sequence ID" value="RRQ48904.1"/>
    <property type="molecule type" value="Genomic_DNA"/>
</dbReference>
<dbReference type="RefSeq" id="WP_125223628.1">
    <property type="nucleotide sequence ID" value="NZ_QUSX01000002.1"/>
</dbReference>
<proteinExistence type="predicted"/>